<evidence type="ECO:0008006" key="3">
    <source>
        <dbReference type="Google" id="ProtNLM"/>
    </source>
</evidence>
<reference evidence="1 2" key="1">
    <citation type="journal article" date="2014" name="BMC Genomics">
        <title>Comparative genome sequencing reveals chemotype-specific gene clusters in the toxigenic black mold Stachybotrys.</title>
        <authorList>
            <person name="Semeiks J."/>
            <person name="Borek D."/>
            <person name="Otwinowski Z."/>
            <person name="Grishin N.V."/>
        </authorList>
    </citation>
    <scope>NUCLEOTIDE SEQUENCE [LARGE SCALE GENOMIC DNA]</scope>
    <source>
        <strain evidence="1 2">IBT 40285</strain>
    </source>
</reference>
<dbReference type="PANTHER" id="PTHR38115">
    <property type="entry name" value="LIPOCALIN-LIKE DOMAIN-CONTAINING PROTEIN"/>
    <property type="match status" value="1"/>
</dbReference>
<dbReference type="InterPro" id="IPR053037">
    <property type="entry name" value="Pericyclase_pydY-like"/>
</dbReference>
<dbReference type="AlphaFoldDB" id="A0A084QX41"/>
<sequence length="191" mass="21834">MAAPAEKTMKNLSGKWYLNKTLSDSPEPGLALQGIGFFLRKSIGLASITVTVNQYEAPPKPPNTSTDIFTHIDSEQSAAGLTSTQEHRCLDNSWRPHSDWLFGSCRGRSHWVTFSELDDEFLKKGWKLDDEEIDKTLVYSFVESDNNGWTATQVWGFQIVNGERRHCRNILIQKEGQRAEFRFVYDYLPEV</sequence>
<protein>
    <recommendedName>
        <fullName evidence="3">Lipocalin-like domain-containing protein</fullName>
    </recommendedName>
</protein>
<dbReference type="PANTHER" id="PTHR38115:SF1">
    <property type="entry name" value="LIPOCALIN-LIKE DOMAIN-CONTAINING PROTEIN"/>
    <property type="match status" value="1"/>
</dbReference>
<name>A0A084QX41_STAC4</name>
<evidence type="ECO:0000313" key="2">
    <source>
        <dbReference type="Proteomes" id="UP000028524"/>
    </source>
</evidence>
<proteinExistence type="predicted"/>
<evidence type="ECO:0000313" key="1">
    <source>
        <dbReference type="EMBL" id="KFA68526.1"/>
    </source>
</evidence>
<dbReference type="HOGENOM" id="CLU_088979_2_0_1"/>
<dbReference type="OMA" id="WEMDSTH"/>
<gene>
    <name evidence="1" type="ORF">S40285_09040</name>
</gene>
<dbReference type="OrthoDB" id="425354at2759"/>
<dbReference type="InParanoid" id="A0A084QX41"/>
<keyword evidence="2" id="KW-1185">Reference proteome</keyword>
<dbReference type="EMBL" id="KL659828">
    <property type="protein sequence ID" value="KFA68526.1"/>
    <property type="molecule type" value="Genomic_DNA"/>
</dbReference>
<accession>A0A084QX41</accession>
<dbReference type="Proteomes" id="UP000028524">
    <property type="component" value="Unassembled WGS sequence"/>
</dbReference>
<organism evidence="1 2">
    <name type="scientific">Stachybotrys chlorohalonatus (strain IBT 40285)</name>
    <dbReference type="NCBI Taxonomy" id="1283841"/>
    <lineage>
        <taxon>Eukaryota</taxon>
        <taxon>Fungi</taxon>
        <taxon>Dikarya</taxon>
        <taxon>Ascomycota</taxon>
        <taxon>Pezizomycotina</taxon>
        <taxon>Sordariomycetes</taxon>
        <taxon>Hypocreomycetidae</taxon>
        <taxon>Hypocreales</taxon>
        <taxon>Stachybotryaceae</taxon>
        <taxon>Stachybotrys</taxon>
    </lineage>
</organism>